<evidence type="ECO:0000259" key="10">
    <source>
        <dbReference type="PROSITE" id="PS50109"/>
    </source>
</evidence>
<dbReference type="InterPro" id="IPR050351">
    <property type="entry name" value="BphY/WalK/GraS-like"/>
</dbReference>
<keyword evidence="3" id="KW-0808">Transferase</keyword>
<dbReference type="PANTHER" id="PTHR42878">
    <property type="entry name" value="TWO-COMPONENT HISTIDINE KINASE"/>
    <property type="match status" value="1"/>
</dbReference>
<evidence type="ECO:0000256" key="2">
    <source>
        <dbReference type="ARBA" id="ARBA00012438"/>
    </source>
</evidence>
<dbReference type="GO" id="GO:0030295">
    <property type="term" value="F:protein kinase activator activity"/>
    <property type="evidence" value="ECO:0007669"/>
    <property type="project" value="TreeGrafter"/>
</dbReference>
<keyword evidence="7" id="KW-0902">Two-component regulatory system</keyword>
<gene>
    <name evidence="11" type="ORF">BLEM_0835</name>
</gene>
<dbReference type="GO" id="GO:0000156">
    <property type="term" value="F:phosphorelay response regulator activity"/>
    <property type="evidence" value="ECO:0007669"/>
    <property type="project" value="TreeGrafter"/>
</dbReference>
<dbReference type="Gene3D" id="1.10.287.130">
    <property type="match status" value="1"/>
</dbReference>
<evidence type="ECO:0000313" key="12">
    <source>
        <dbReference type="Proteomes" id="UP000216352"/>
    </source>
</evidence>
<dbReference type="PANTHER" id="PTHR42878:SF7">
    <property type="entry name" value="SENSOR HISTIDINE KINASE GLRK"/>
    <property type="match status" value="1"/>
</dbReference>
<feature type="domain" description="Histidine kinase" evidence="10">
    <location>
        <begin position="87"/>
        <end position="337"/>
    </location>
</feature>
<dbReference type="InterPro" id="IPR003594">
    <property type="entry name" value="HATPase_dom"/>
</dbReference>
<evidence type="ECO:0000256" key="3">
    <source>
        <dbReference type="ARBA" id="ARBA00022679"/>
    </source>
</evidence>
<dbReference type="Proteomes" id="UP000216352">
    <property type="component" value="Unassembled WGS sequence"/>
</dbReference>
<dbReference type="GO" id="GO:0005524">
    <property type="term" value="F:ATP binding"/>
    <property type="evidence" value="ECO:0007669"/>
    <property type="project" value="UniProtKB-KW"/>
</dbReference>
<keyword evidence="6" id="KW-0067">ATP-binding</keyword>
<keyword evidence="4" id="KW-0547">Nucleotide-binding</keyword>
<protein>
    <recommendedName>
        <fullName evidence="8">Sensor-like histidine kinase SenX3</fullName>
        <ecNumber evidence="2">2.7.13.3</ecNumber>
    </recommendedName>
</protein>
<dbReference type="AlphaFoldDB" id="A0A261FT10"/>
<feature type="region of interest" description="Disordered" evidence="9">
    <location>
        <begin position="121"/>
        <end position="152"/>
    </location>
</feature>
<keyword evidence="12" id="KW-1185">Reference proteome</keyword>
<proteinExistence type="predicted"/>
<dbReference type="InterPro" id="IPR003661">
    <property type="entry name" value="HisK_dim/P_dom"/>
</dbReference>
<name>A0A261FT10_9BIFI</name>
<dbReference type="InterPro" id="IPR005467">
    <property type="entry name" value="His_kinase_dom"/>
</dbReference>
<evidence type="ECO:0000256" key="6">
    <source>
        <dbReference type="ARBA" id="ARBA00022840"/>
    </source>
</evidence>
<dbReference type="STRING" id="1603886.GCA_001895165_01626"/>
<sequence>MGYVLALIAGIACGALGVAVMVAHEHRRAARFLAHRPSDGNARLDVRMPGKSWSELAASINAALDKIQAERIQSIGERQEFQRGLSALAHDVRTPLMGAQGHIQLALDDLASKHYAVSSHGDAIKPDSVERSEDATVTLRNDDDGPAGFANMSQTGRHLTAALNRLGDMRELLDQLFSYARANDPDRALDIESVAVHSLVADVLVGHYPEFEERGWEPVVDFRDEAFAVEADRAALVRVVDNLVVNMLRHGVGAPTIVQRGGVVSFSNVVDGRAAENLAPDRLFARFYQADDARSSGGSGLGLSVAQSLAQSMGMSLTARLDRAGGGGAGMDAPPRLVIDLRVH</sequence>
<evidence type="ECO:0000256" key="4">
    <source>
        <dbReference type="ARBA" id="ARBA00022741"/>
    </source>
</evidence>
<dbReference type="GO" id="GO:0000155">
    <property type="term" value="F:phosphorelay sensor kinase activity"/>
    <property type="evidence" value="ECO:0007669"/>
    <property type="project" value="InterPro"/>
</dbReference>
<evidence type="ECO:0000256" key="5">
    <source>
        <dbReference type="ARBA" id="ARBA00022777"/>
    </source>
</evidence>
<comment type="catalytic activity">
    <reaction evidence="1">
        <text>ATP + protein L-histidine = ADP + protein N-phospho-L-histidine.</text>
        <dbReference type="EC" id="2.7.13.3"/>
    </reaction>
</comment>
<evidence type="ECO:0000256" key="7">
    <source>
        <dbReference type="ARBA" id="ARBA00023012"/>
    </source>
</evidence>
<evidence type="ECO:0000256" key="1">
    <source>
        <dbReference type="ARBA" id="ARBA00000085"/>
    </source>
</evidence>
<dbReference type="EC" id="2.7.13.3" evidence="2"/>
<dbReference type="SUPFAM" id="SSF55874">
    <property type="entry name" value="ATPase domain of HSP90 chaperone/DNA topoisomerase II/histidine kinase"/>
    <property type="match status" value="1"/>
</dbReference>
<dbReference type="CDD" id="cd00082">
    <property type="entry name" value="HisKA"/>
    <property type="match status" value="1"/>
</dbReference>
<keyword evidence="5 11" id="KW-0418">Kinase</keyword>
<evidence type="ECO:0000256" key="8">
    <source>
        <dbReference type="ARBA" id="ARBA00039401"/>
    </source>
</evidence>
<dbReference type="SMART" id="SM00387">
    <property type="entry name" value="HATPase_c"/>
    <property type="match status" value="1"/>
</dbReference>
<evidence type="ECO:0000313" key="11">
    <source>
        <dbReference type="EMBL" id="OZG62289.1"/>
    </source>
</evidence>
<dbReference type="Pfam" id="PF02518">
    <property type="entry name" value="HATPase_c"/>
    <property type="match status" value="1"/>
</dbReference>
<reference evidence="11 12" key="1">
    <citation type="journal article" date="2017" name="BMC Genomics">
        <title>Comparative genomic and phylogenomic analyses of the Bifidobacteriaceae family.</title>
        <authorList>
            <person name="Lugli G.A."/>
            <person name="Milani C."/>
            <person name="Turroni F."/>
            <person name="Duranti S."/>
            <person name="Mancabelli L."/>
            <person name="Mangifesta M."/>
            <person name="Ferrario C."/>
            <person name="Modesto M."/>
            <person name="Mattarelli P."/>
            <person name="Jiri K."/>
            <person name="van Sinderen D."/>
            <person name="Ventura M."/>
        </authorList>
    </citation>
    <scope>NUCLEOTIDE SEQUENCE [LARGE SCALE GENOMIC DNA]</scope>
    <source>
        <strain evidence="11 12">DSM 28807</strain>
    </source>
</reference>
<feature type="compositionally biased region" description="Basic and acidic residues" evidence="9">
    <location>
        <begin position="122"/>
        <end position="134"/>
    </location>
</feature>
<dbReference type="Gene3D" id="3.30.565.10">
    <property type="entry name" value="Histidine kinase-like ATPase, C-terminal domain"/>
    <property type="match status" value="1"/>
</dbReference>
<dbReference type="GO" id="GO:0007234">
    <property type="term" value="P:osmosensory signaling via phosphorelay pathway"/>
    <property type="evidence" value="ECO:0007669"/>
    <property type="project" value="TreeGrafter"/>
</dbReference>
<comment type="caution">
    <text evidence="11">The sequence shown here is derived from an EMBL/GenBank/DDBJ whole genome shotgun (WGS) entry which is preliminary data.</text>
</comment>
<dbReference type="InterPro" id="IPR036890">
    <property type="entry name" value="HATPase_C_sf"/>
</dbReference>
<evidence type="ECO:0000256" key="9">
    <source>
        <dbReference type="SAM" id="MobiDB-lite"/>
    </source>
</evidence>
<dbReference type="PROSITE" id="PS50109">
    <property type="entry name" value="HIS_KIN"/>
    <property type="match status" value="1"/>
</dbReference>
<accession>A0A261FT10</accession>
<dbReference type="RefSeq" id="WP_072726377.1">
    <property type="nucleotide sequence ID" value="NZ_BDIS01000022.1"/>
</dbReference>
<dbReference type="EMBL" id="MWWX01000005">
    <property type="protein sequence ID" value="OZG62289.1"/>
    <property type="molecule type" value="Genomic_DNA"/>
</dbReference>
<organism evidence="11 12">
    <name type="scientific">Bifidobacterium lemurum</name>
    <dbReference type="NCBI Taxonomy" id="1603886"/>
    <lineage>
        <taxon>Bacteria</taxon>
        <taxon>Bacillati</taxon>
        <taxon>Actinomycetota</taxon>
        <taxon>Actinomycetes</taxon>
        <taxon>Bifidobacteriales</taxon>
        <taxon>Bifidobacteriaceae</taxon>
        <taxon>Bifidobacterium</taxon>
    </lineage>
</organism>